<evidence type="ECO:0000313" key="2">
    <source>
        <dbReference type="EMBL" id="KGO19688.1"/>
    </source>
</evidence>
<reference evidence="2 3" key="1">
    <citation type="journal article" date="2014" name="Antonie Van Leeuwenhoek">
        <title>Oenococcus alcoholitolerans sp. nov., a lactic acid bacteria isolated from cachaca and ethanol fermentation processes.</title>
        <authorList>
            <person name="Badotti F."/>
            <person name="Moreira A.P."/>
            <person name="Tonon L.A."/>
            <person name="de Lucena B.T."/>
            <person name="Gomes Fde C."/>
            <person name="Kruger R."/>
            <person name="Thompson C.C."/>
            <person name="de Morais M.A.Jr."/>
            <person name="Rosa C.A."/>
            <person name="Thompson F.L."/>
        </authorList>
    </citation>
    <scope>NUCLEOTIDE SEQUENCE [LARGE SCALE GENOMIC DNA]</scope>
    <source>
        <strain evidence="2 3">UFRJ-M7.2.18</strain>
    </source>
</reference>
<protein>
    <recommendedName>
        <fullName evidence="1">UDP-glucose/GDP-mannose dehydrogenase N-terminal domain-containing protein</fullName>
    </recommendedName>
</protein>
<dbReference type="InterPro" id="IPR036291">
    <property type="entry name" value="NAD(P)-bd_dom_sf"/>
</dbReference>
<comment type="caution">
    <text evidence="2">The sequence shown here is derived from an EMBL/GenBank/DDBJ whole genome shotgun (WGS) entry which is preliminary data.</text>
</comment>
<dbReference type="PRINTS" id="PR00077">
    <property type="entry name" value="GPDHDRGNASE"/>
</dbReference>
<dbReference type="SUPFAM" id="SSF51735">
    <property type="entry name" value="NAD(P)-binding Rossmann-fold domains"/>
    <property type="match status" value="1"/>
</dbReference>
<dbReference type="EMBL" id="AXCV01000654">
    <property type="protein sequence ID" value="KGO19688.1"/>
    <property type="molecule type" value="Genomic_DNA"/>
</dbReference>
<evidence type="ECO:0000313" key="3">
    <source>
        <dbReference type="Proteomes" id="UP000030023"/>
    </source>
</evidence>
<dbReference type="Pfam" id="PF03721">
    <property type="entry name" value="UDPG_MGDP_dh_N"/>
    <property type="match status" value="1"/>
</dbReference>
<dbReference type="Gene3D" id="3.40.50.720">
    <property type="entry name" value="NAD(P)-binding Rossmann-like Domain"/>
    <property type="match status" value="1"/>
</dbReference>
<dbReference type="InterPro" id="IPR001732">
    <property type="entry name" value="UDP-Glc/GDP-Man_DH_N"/>
</dbReference>
<sequence length="179" mass="19505">MKITVIGTGYVGLSLATLLAQHNQVVALDIVKAKVDAINAKKSPIVDPYISDYLANKPLDLLATLDAEKALTGADFVIIATPTNYDEKTNSFDTKSVQTAIKESIQYAPEAQIVIKSTIPVGFVDQMTSQYPNARIFFSPEFLREGKALYDNLYPSRIVVGSFDQAGRQFAAMLQQAAV</sequence>
<evidence type="ECO:0000259" key="1">
    <source>
        <dbReference type="Pfam" id="PF03721"/>
    </source>
</evidence>
<dbReference type="PANTHER" id="PTHR43750">
    <property type="entry name" value="UDP-GLUCOSE 6-DEHYDROGENASE TUAD"/>
    <property type="match status" value="1"/>
</dbReference>
<proteinExistence type="predicted"/>
<feature type="domain" description="UDP-glucose/GDP-mannose dehydrogenase N-terminal" evidence="1">
    <location>
        <begin position="1"/>
        <end position="168"/>
    </location>
</feature>
<dbReference type="Proteomes" id="UP000030023">
    <property type="component" value="Unassembled WGS sequence"/>
</dbReference>
<organism evidence="2 3">
    <name type="scientific">Oenococcus alcoholitolerans</name>
    <dbReference type="NCBI Taxonomy" id="931074"/>
    <lineage>
        <taxon>Bacteria</taxon>
        <taxon>Bacillati</taxon>
        <taxon>Bacillota</taxon>
        <taxon>Bacilli</taxon>
        <taxon>Lactobacillales</taxon>
        <taxon>Lactobacillaceae</taxon>
        <taxon>Oenococcus</taxon>
    </lineage>
</organism>
<gene>
    <name evidence="2" type="ORF">Q757_10160</name>
</gene>
<keyword evidence="3" id="KW-1185">Reference proteome</keyword>
<name>A0ABR4XP46_9LACO</name>
<dbReference type="PANTHER" id="PTHR43750:SF2">
    <property type="entry name" value="UDP-GLUCOSE 6-DEHYDROGENASE"/>
    <property type="match status" value="1"/>
</dbReference>
<dbReference type="InterPro" id="IPR006168">
    <property type="entry name" value="G3P_DH_NAD-dep"/>
</dbReference>
<accession>A0ABR4XP46</accession>
<feature type="non-terminal residue" evidence="2">
    <location>
        <position position="179"/>
    </location>
</feature>